<sequence length="65" mass="7438">MVPQTAIFSRNARALTDEQWGTTLSCFDTGLDMNSTRKTLARKFPQRNFHYKTVKNAVDAIQSMQ</sequence>
<feature type="non-terminal residue" evidence="1">
    <location>
        <position position="65"/>
    </location>
</feature>
<comment type="caution">
    <text evidence="1">The sequence shown here is derived from an EMBL/GenBank/DDBJ whole genome shotgun (WGS) entry which is preliminary data.</text>
</comment>
<accession>A0A9P6K9P8</accession>
<dbReference type="EMBL" id="JAABOA010005523">
    <property type="protein sequence ID" value="KAF9576465.1"/>
    <property type="molecule type" value="Genomic_DNA"/>
</dbReference>
<reference evidence="1" key="1">
    <citation type="journal article" date="2020" name="Fungal Divers.">
        <title>Resolving the Mortierellaceae phylogeny through synthesis of multi-gene phylogenetics and phylogenomics.</title>
        <authorList>
            <person name="Vandepol N."/>
            <person name="Liber J."/>
            <person name="Desiro A."/>
            <person name="Na H."/>
            <person name="Kennedy M."/>
            <person name="Barry K."/>
            <person name="Grigoriev I.V."/>
            <person name="Miller A.N."/>
            <person name="O'Donnell K."/>
            <person name="Stajich J.E."/>
            <person name="Bonito G."/>
        </authorList>
    </citation>
    <scope>NUCLEOTIDE SEQUENCE</scope>
    <source>
        <strain evidence="1">KOD1015</strain>
    </source>
</reference>
<evidence type="ECO:0000313" key="1">
    <source>
        <dbReference type="EMBL" id="KAF9576465.1"/>
    </source>
</evidence>
<dbReference type="Proteomes" id="UP000780801">
    <property type="component" value="Unassembled WGS sequence"/>
</dbReference>
<name>A0A9P6K9P8_9FUNG</name>
<keyword evidence="2" id="KW-1185">Reference proteome</keyword>
<protein>
    <submittedName>
        <fullName evidence="1">Uncharacterized protein</fullName>
    </submittedName>
</protein>
<evidence type="ECO:0000313" key="2">
    <source>
        <dbReference type="Proteomes" id="UP000780801"/>
    </source>
</evidence>
<proteinExistence type="predicted"/>
<dbReference type="AlphaFoldDB" id="A0A9P6K9P8"/>
<gene>
    <name evidence="1" type="ORF">BGW38_008146</name>
</gene>
<organism evidence="1 2">
    <name type="scientific">Lunasporangiospora selenospora</name>
    <dbReference type="NCBI Taxonomy" id="979761"/>
    <lineage>
        <taxon>Eukaryota</taxon>
        <taxon>Fungi</taxon>
        <taxon>Fungi incertae sedis</taxon>
        <taxon>Mucoromycota</taxon>
        <taxon>Mortierellomycotina</taxon>
        <taxon>Mortierellomycetes</taxon>
        <taxon>Mortierellales</taxon>
        <taxon>Mortierellaceae</taxon>
        <taxon>Lunasporangiospora</taxon>
    </lineage>
</organism>